<accession>A0A167SWC4</accession>
<name>A0A167SWC4_PENCH</name>
<dbReference type="AlphaFoldDB" id="A0A167SWC4"/>
<protein>
    <submittedName>
        <fullName evidence="2">Uncharacterized protein</fullName>
    </submittedName>
</protein>
<feature type="compositionally biased region" description="Basic and acidic residues" evidence="1">
    <location>
        <begin position="139"/>
        <end position="150"/>
    </location>
</feature>
<feature type="region of interest" description="Disordered" evidence="1">
    <location>
        <begin position="115"/>
        <end position="150"/>
    </location>
</feature>
<organism evidence="2">
    <name type="scientific">Penicillium chrysogenum</name>
    <name type="common">Penicillium notatum</name>
    <dbReference type="NCBI Taxonomy" id="5076"/>
    <lineage>
        <taxon>Eukaryota</taxon>
        <taxon>Fungi</taxon>
        <taxon>Dikarya</taxon>
        <taxon>Ascomycota</taxon>
        <taxon>Pezizomycotina</taxon>
        <taxon>Eurotiomycetes</taxon>
        <taxon>Eurotiomycetidae</taxon>
        <taxon>Eurotiales</taxon>
        <taxon>Aspergillaceae</taxon>
        <taxon>Penicillium</taxon>
        <taxon>Penicillium chrysogenum species complex</taxon>
    </lineage>
</organism>
<sequence length="150" mass="16928">MSPRSEVAWEAWEKKHLSPGWTLIGHCRGNPAPMDIMNNIRWTEASSLRGKKYHILRKQRRTGSGSPKHAAHRNRAGACRSVGHKASLANLTSRRPAQSNIEKCFQTILRTEPSHIDSIESAKTKDSRPGRAMPLLRPSRREETRSSSQI</sequence>
<evidence type="ECO:0000313" key="2">
    <source>
        <dbReference type="EMBL" id="KZN87614.1"/>
    </source>
</evidence>
<reference evidence="2" key="1">
    <citation type="journal article" date="2014" name="Genome Announc.">
        <title>Complete sequencing and chromosome-scale genome assembly of the industrial progenitor strain P2niaD18 from the penicillin producer Penicillium chrysogenum.</title>
        <authorList>
            <person name="Specht T."/>
            <person name="Dahlmann T.A."/>
            <person name="Zadra I."/>
            <person name="Kurnsteiner H."/>
            <person name="Kuck U."/>
        </authorList>
    </citation>
    <scope>NUCLEOTIDE SEQUENCE [LARGE SCALE GENOMIC DNA]</scope>
    <source>
        <strain evidence="2">P2niaD18</strain>
    </source>
</reference>
<proteinExistence type="predicted"/>
<feature type="region of interest" description="Disordered" evidence="1">
    <location>
        <begin position="57"/>
        <end position="78"/>
    </location>
</feature>
<dbReference type="EMBL" id="CM002799">
    <property type="protein sequence ID" value="KZN87614.1"/>
    <property type="molecule type" value="Genomic_DNA"/>
</dbReference>
<dbReference type="Proteomes" id="UP000076449">
    <property type="component" value="Chromosome II"/>
</dbReference>
<feature type="compositionally biased region" description="Basic and acidic residues" evidence="1">
    <location>
        <begin position="115"/>
        <end position="129"/>
    </location>
</feature>
<gene>
    <name evidence="2" type="ORF">EN45_061740</name>
</gene>
<evidence type="ECO:0000256" key="1">
    <source>
        <dbReference type="SAM" id="MobiDB-lite"/>
    </source>
</evidence>